<evidence type="ECO:0000259" key="8">
    <source>
        <dbReference type="PROSITE" id="PS50142"/>
    </source>
</evidence>
<dbReference type="SMART" id="SM00535">
    <property type="entry name" value="RIBOc"/>
    <property type="match status" value="1"/>
</dbReference>
<dbReference type="HAMAP" id="MF_00104">
    <property type="entry name" value="RNase_III"/>
    <property type="match status" value="1"/>
</dbReference>
<name>A0A6C0D9Y3_9ZZZZ</name>
<evidence type="ECO:0000256" key="3">
    <source>
        <dbReference type="ARBA" id="ARBA00022759"/>
    </source>
</evidence>
<dbReference type="SUPFAM" id="SSF54768">
    <property type="entry name" value="dsRNA-binding domain-like"/>
    <property type="match status" value="1"/>
</dbReference>
<dbReference type="PROSITE" id="PS50142">
    <property type="entry name" value="RNASE_3_2"/>
    <property type="match status" value="1"/>
</dbReference>
<evidence type="ECO:0000313" key="9">
    <source>
        <dbReference type="EMBL" id="QHT13327.1"/>
    </source>
</evidence>
<organism evidence="9">
    <name type="scientific">viral metagenome</name>
    <dbReference type="NCBI Taxonomy" id="1070528"/>
    <lineage>
        <taxon>unclassified sequences</taxon>
        <taxon>metagenomes</taxon>
        <taxon>organismal metagenomes</taxon>
    </lineage>
</organism>
<keyword evidence="3" id="KW-0255">Endonuclease</keyword>
<reference evidence="9" key="1">
    <citation type="journal article" date="2020" name="Nature">
        <title>Giant virus diversity and host interactions through global metagenomics.</title>
        <authorList>
            <person name="Schulz F."/>
            <person name="Roux S."/>
            <person name="Paez-Espino D."/>
            <person name="Jungbluth S."/>
            <person name="Walsh D.A."/>
            <person name="Denef V.J."/>
            <person name="McMahon K.D."/>
            <person name="Konstantinidis K.T."/>
            <person name="Eloe-Fadrosh E.A."/>
            <person name="Kyrpides N.C."/>
            <person name="Woyke T."/>
        </authorList>
    </citation>
    <scope>NUCLEOTIDE SEQUENCE</scope>
    <source>
        <strain evidence="9">GVMAG-M-3300023174-131</strain>
    </source>
</reference>
<dbReference type="GO" id="GO:0010468">
    <property type="term" value="P:regulation of gene expression"/>
    <property type="evidence" value="ECO:0007669"/>
    <property type="project" value="TreeGrafter"/>
</dbReference>
<evidence type="ECO:0000256" key="1">
    <source>
        <dbReference type="ARBA" id="ARBA00010183"/>
    </source>
</evidence>
<evidence type="ECO:0000256" key="6">
    <source>
        <dbReference type="SAM" id="MobiDB-lite"/>
    </source>
</evidence>
<evidence type="ECO:0000256" key="5">
    <source>
        <dbReference type="ARBA" id="ARBA00022884"/>
    </source>
</evidence>
<proteinExistence type="inferred from homology"/>
<dbReference type="Pfam" id="PF14622">
    <property type="entry name" value="Ribonucleas_3_3"/>
    <property type="match status" value="1"/>
</dbReference>
<evidence type="ECO:0000256" key="2">
    <source>
        <dbReference type="ARBA" id="ARBA00022722"/>
    </source>
</evidence>
<protein>
    <recommendedName>
        <fullName evidence="10">RNase III domain-containing protein</fullName>
    </recommendedName>
</protein>
<dbReference type="InterPro" id="IPR036389">
    <property type="entry name" value="RNase_III_sf"/>
</dbReference>
<dbReference type="InterPro" id="IPR011907">
    <property type="entry name" value="RNase_III"/>
</dbReference>
<dbReference type="GO" id="GO:0006364">
    <property type="term" value="P:rRNA processing"/>
    <property type="evidence" value="ECO:0007669"/>
    <property type="project" value="InterPro"/>
</dbReference>
<dbReference type="PANTHER" id="PTHR11207:SF0">
    <property type="entry name" value="RIBONUCLEASE 3"/>
    <property type="match status" value="1"/>
</dbReference>
<dbReference type="Gene3D" id="3.30.160.20">
    <property type="match status" value="1"/>
</dbReference>
<dbReference type="CDD" id="cd00593">
    <property type="entry name" value="RIBOc"/>
    <property type="match status" value="1"/>
</dbReference>
<evidence type="ECO:0008006" key="10">
    <source>
        <dbReference type="Google" id="ProtNLM"/>
    </source>
</evidence>
<dbReference type="SUPFAM" id="SSF69065">
    <property type="entry name" value="RNase III domain-like"/>
    <property type="match status" value="1"/>
</dbReference>
<evidence type="ECO:0000256" key="4">
    <source>
        <dbReference type="ARBA" id="ARBA00022801"/>
    </source>
</evidence>
<dbReference type="Gene3D" id="1.10.1520.10">
    <property type="entry name" value="Ribonuclease III domain"/>
    <property type="match status" value="1"/>
</dbReference>
<dbReference type="InterPro" id="IPR014720">
    <property type="entry name" value="dsRBD_dom"/>
</dbReference>
<sequence>MTTNYINEGFKIFNNLGEEEIIQIPYNINNVLVTDEDIIKLLDKYNVTLDKINDIDKFREAFTHKSYCKKVIYPDDVLKDAKNELGNPDNLLELREKSYERMEYFGDRVLKLIVSMYLYYRYPNENEGFMTRLQTKLEDKTNLAIMAKDIGLGKYFIISKHIESMNGRNTERILEDVFEAFVGALFLSNGFEPCCLLIVNLLETLIDYGEKLYCDNNYKDALLRYHHSQEWTHPKYDIIYFEGPAHKRKYIVGIYKHNINNTDIKQNKFIGYGIGNSHKEGEQNAAKMALIIHGILKDDQYSQSDIYYPPWDRIEKGDTDILSNTTESVTNKNIPVNNEDNSDNMSTYSDKSV</sequence>
<feature type="domain" description="DRBM" evidence="7">
    <location>
        <begin position="217"/>
        <end position="290"/>
    </location>
</feature>
<dbReference type="AlphaFoldDB" id="A0A6C0D9Y3"/>
<feature type="domain" description="RNase III" evidence="8">
    <location>
        <begin position="38"/>
        <end position="190"/>
    </location>
</feature>
<dbReference type="PROSITE" id="PS50137">
    <property type="entry name" value="DS_RBD"/>
    <property type="match status" value="1"/>
</dbReference>
<dbReference type="Pfam" id="PF00035">
    <property type="entry name" value="dsrm"/>
    <property type="match status" value="1"/>
</dbReference>
<keyword evidence="4" id="KW-0378">Hydrolase</keyword>
<dbReference type="PANTHER" id="PTHR11207">
    <property type="entry name" value="RIBONUCLEASE III"/>
    <property type="match status" value="1"/>
</dbReference>
<feature type="region of interest" description="Disordered" evidence="6">
    <location>
        <begin position="325"/>
        <end position="353"/>
    </location>
</feature>
<evidence type="ECO:0000259" key="7">
    <source>
        <dbReference type="PROSITE" id="PS50137"/>
    </source>
</evidence>
<dbReference type="CDD" id="cd10845">
    <property type="entry name" value="DSRM_RNAse_III_family"/>
    <property type="match status" value="1"/>
</dbReference>
<comment type="similarity">
    <text evidence="1">Belongs to the ribonuclease III family.</text>
</comment>
<keyword evidence="5" id="KW-0694">RNA-binding</keyword>
<dbReference type="SMART" id="SM00358">
    <property type="entry name" value="DSRM"/>
    <property type="match status" value="1"/>
</dbReference>
<dbReference type="InterPro" id="IPR000999">
    <property type="entry name" value="RNase_III_dom"/>
</dbReference>
<dbReference type="GO" id="GO:0003725">
    <property type="term" value="F:double-stranded RNA binding"/>
    <property type="evidence" value="ECO:0007669"/>
    <property type="project" value="TreeGrafter"/>
</dbReference>
<dbReference type="GO" id="GO:0004525">
    <property type="term" value="F:ribonuclease III activity"/>
    <property type="evidence" value="ECO:0007669"/>
    <property type="project" value="InterPro"/>
</dbReference>
<dbReference type="EMBL" id="MN739566">
    <property type="protein sequence ID" value="QHT13327.1"/>
    <property type="molecule type" value="Genomic_DNA"/>
</dbReference>
<accession>A0A6C0D9Y3</accession>
<keyword evidence="2" id="KW-0540">Nuclease</keyword>